<keyword evidence="4" id="KW-1185">Reference proteome</keyword>
<evidence type="ECO:0000256" key="2">
    <source>
        <dbReference type="SAM" id="SignalP"/>
    </source>
</evidence>
<evidence type="ECO:0000313" key="3">
    <source>
        <dbReference type="EMBL" id="KRH93627.1"/>
    </source>
</evidence>
<feature type="region of interest" description="Disordered" evidence="1">
    <location>
        <begin position="52"/>
        <end position="82"/>
    </location>
</feature>
<proteinExistence type="predicted"/>
<comment type="caution">
    <text evidence="3">The sequence shown here is derived from an EMBL/GenBank/DDBJ whole genome shotgun (WGS) entry which is preliminary data.</text>
</comment>
<feature type="signal peptide" evidence="2">
    <location>
        <begin position="1"/>
        <end position="18"/>
    </location>
</feature>
<organism evidence="3 4">
    <name type="scientific">Pseudoloma neurophilia</name>
    <dbReference type="NCBI Taxonomy" id="146866"/>
    <lineage>
        <taxon>Eukaryota</taxon>
        <taxon>Fungi</taxon>
        <taxon>Fungi incertae sedis</taxon>
        <taxon>Microsporidia</taxon>
        <taxon>Pseudoloma</taxon>
    </lineage>
</organism>
<protein>
    <submittedName>
        <fullName evidence="3">Uncharacterized protein</fullName>
    </submittedName>
</protein>
<evidence type="ECO:0000256" key="1">
    <source>
        <dbReference type="SAM" id="MobiDB-lite"/>
    </source>
</evidence>
<evidence type="ECO:0000313" key="4">
    <source>
        <dbReference type="Proteomes" id="UP000051530"/>
    </source>
</evidence>
<sequence>MFSQVLLSFFLRFISVENEQKPSDNPNIPVRSQSESVAFNFDENFESNPNFFDYDEEDENLSQSTQLNPFSRPSGDDTSRAESLHSLGMTGCPSCFYGLSDWFRLKMLQIKNRAAKMKKNRRPSNARSVQWQNSDEKDSFEFDENFTQVIENL</sequence>
<feature type="chain" id="PRO_5006399138" evidence="2">
    <location>
        <begin position="19"/>
        <end position="153"/>
    </location>
</feature>
<gene>
    <name evidence="3" type="ORF">M153_7100003588</name>
</gene>
<dbReference type="AlphaFoldDB" id="A0A0R0M5D9"/>
<feature type="compositionally biased region" description="Polar residues" evidence="1">
    <location>
        <begin position="61"/>
        <end position="71"/>
    </location>
</feature>
<dbReference type="VEuPathDB" id="MicrosporidiaDB:M153_7100003588"/>
<reference evidence="3 4" key="1">
    <citation type="submission" date="2015-07" db="EMBL/GenBank/DDBJ databases">
        <title>The genome of Pseudoloma neurophilia, a relevant intracellular parasite of the zebrafish.</title>
        <authorList>
            <person name="Ndikumana S."/>
            <person name="Pelin A."/>
            <person name="Sanders J."/>
            <person name="Corradi N."/>
        </authorList>
    </citation>
    <scope>NUCLEOTIDE SEQUENCE [LARGE SCALE GENOMIC DNA]</scope>
    <source>
        <strain evidence="3 4">MK1</strain>
    </source>
</reference>
<name>A0A0R0M5D9_9MICR</name>
<keyword evidence="2" id="KW-0732">Signal</keyword>
<dbReference type="Proteomes" id="UP000051530">
    <property type="component" value="Unassembled WGS sequence"/>
</dbReference>
<accession>A0A0R0M5D9</accession>
<dbReference type="EMBL" id="LGUB01000273">
    <property type="protein sequence ID" value="KRH93627.1"/>
    <property type="molecule type" value="Genomic_DNA"/>
</dbReference>